<dbReference type="CDD" id="cd00033">
    <property type="entry name" value="CCP"/>
    <property type="match status" value="1"/>
</dbReference>
<dbReference type="Gene3D" id="2.10.70.10">
    <property type="entry name" value="Complement Module, domain 1"/>
    <property type="match status" value="1"/>
</dbReference>
<keyword evidence="9" id="KW-1185">Reference proteome</keyword>
<dbReference type="PROSITE" id="PS50923">
    <property type="entry name" value="SUSHI"/>
    <property type="match status" value="1"/>
</dbReference>
<dbReference type="PANTHER" id="PTHR24261:SF7">
    <property type="entry name" value="KRINGLE DOMAIN-CONTAINING PROTEIN"/>
    <property type="match status" value="1"/>
</dbReference>
<dbReference type="SMART" id="SM00130">
    <property type="entry name" value="KR"/>
    <property type="match status" value="1"/>
</dbReference>
<proteinExistence type="predicted"/>
<dbReference type="PANTHER" id="PTHR24261">
    <property type="entry name" value="PLASMINOGEN-RELATED"/>
    <property type="match status" value="1"/>
</dbReference>
<sequence length="270" mass="30238">MINFRMLLLLFVINNVESGRRLIGFNFKSLSPTGHKQCLKMCIAYAECLSVNFSRNRLLCELNSQHETETDQVTVNTSETEDFIYIPRISFSKHIDVQAERCNNVTCSIGKMCVRHSLNKTSCVIARCIQPMPQPYIGSSAELQVDLSAFTGNRKGGNVGENVYFTCPPGTVVMGSPTIKCLANGQWETRPRCQVCLEASDPSGAHYWGTKSVTSTGKTCQSWSSQSPHGHSYSEYTGNYCRNNRNDNPKPWCYTTNPSVRWESCDIPNC</sequence>
<reference evidence="8" key="1">
    <citation type="submission" date="2022-08" db="UniProtKB">
        <authorList>
            <consortium name="EnsemblMetazoa"/>
        </authorList>
    </citation>
    <scope>IDENTIFICATION</scope>
    <source>
        <strain evidence="8">05x7-T-G4-1.051#20</strain>
    </source>
</reference>
<protein>
    <recommendedName>
        <fullName evidence="10">Plasminogen</fullName>
    </recommendedName>
</protein>
<dbReference type="SMART" id="SM00032">
    <property type="entry name" value="CCP"/>
    <property type="match status" value="1"/>
</dbReference>
<feature type="domain" description="Sushi" evidence="7">
    <location>
        <begin position="126"/>
        <end position="195"/>
    </location>
</feature>
<dbReference type="SUPFAM" id="SSF57535">
    <property type="entry name" value="Complement control module/SCR domain"/>
    <property type="match status" value="1"/>
</dbReference>
<dbReference type="GO" id="GO:0004175">
    <property type="term" value="F:endopeptidase activity"/>
    <property type="evidence" value="ECO:0007669"/>
    <property type="project" value="TreeGrafter"/>
</dbReference>
<dbReference type="SUPFAM" id="SSF57440">
    <property type="entry name" value="Kringle-like"/>
    <property type="match status" value="1"/>
</dbReference>
<dbReference type="Pfam" id="PF00024">
    <property type="entry name" value="PAN_1"/>
    <property type="match status" value="1"/>
</dbReference>
<evidence type="ECO:0000259" key="7">
    <source>
        <dbReference type="PROSITE" id="PS50923"/>
    </source>
</evidence>
<dbReference type="GO" id="GO:0005102">
    <property type="term" value="F:signaling receptor binding"/>
    <property type="evidence" value="ECO:0007669"/>
    <property type="project" value="TreeGrafter"/>
</dbReference>
<evidence type="ECO:0000256" key="2">
    <source>
        <dbReference type="ARBA" id="ARBA00023157"/>
    </source>
</evidence>
<dbReference type="InterPro" id="IPR013806">
    <property type="entry name" value="Kringle-like"/>
</dbReference>
<dbReference type="Pfam" id="PF00084">
    <property type="entry name" value="Sushi"/>
    <property type="match status" value="1"/>
</dbReference>
<dbReference type="PRINTS" id="PR00018">
    <property type="entry name" value="KRINGLE"/>
</dbReference>
<comment type="caution">
    <text evidence="3">Lacks conserved residue(s) required for the propagation of feature annotation.</text>
</comment>
<evidence type="ECO:0000256" key="4">
    <source>
        <dbReference type="PROSITE-ProRule" id="PRU00302"/>
    </source>
</evidence>
<dbReference type="OMA" id="HETETDQ"/>
<evidence type="ECO:0000313" key="8">
    <source>
        <dbReference type="EnsemblMetazoa" id="G11531.1:cds"/>
    </source>
</evidence>
<dbReference type="InterPro" id="IPR018056">
    <property type="entry name" value="Kringle_CS"/>
</dbReference>
<evidence type="ECO:0000259" key="6">
    <source>
        <dbReference type="PROSITE" id="PS50070"/>
    </source>
</evidence>
<dbReference type="EnsemblMetazoa" id="G11531.1">
    <property type="protein sequence ID" value="G11531.1:cds"/>
    <property type="gene ID" value="G11531"/>
</dbReference>
<organism evidence="8 9">
    <name type="scientific">Magallana gigas</name>
    <name type="common">Pacific oyster</name>
    <name type="synonym">Crassostrea gigas</name>
    <dbReference type="NCBI Taxonomy" id="29159"/>
    <lineage>
        <taxon>Eukaryota</taxon>
        <taxon>Metazoa</taxon>
        <taxon>Spiralia</taxon>
        <taxon>Lophotrochozoa</taxon>
        <taxon>Mollusca</taxon>
        <taxon>Bivalvia</taxon>
        <taxon>Autobranchia</taxon>
        <taxon>Pteriomorphia</taxon>
        <taxon>Ostreida</taxon>
        <taxon>Ostreoidea</taxon>
        <taxon>Ostreidae</taxon>
        <taxon>Magallana</taxon>
    </lineage>
</organism>
<dbReference type="Gene3D" id="2.40.20.10">
    <property type="entry name" value="Plasminogen Kringle 4"/>
    <property type="match status" value="1"/>
</dbReference>
<dbReference type="InterPro" id="IPR038178">
    <property type="entry name" value="Kringle_sf"/>
</dbReference>
<dbReference type="CDD" id="cd00108">
    <property type="entry name" value="KR"/>
    <property type="match status" value="1"/>
</dbReference>
<dbReference type="Gene3D" id="3.50.4.10">
    <property type="entry name" value="Hepatocyte Growth Factor"/>
    <property type="match status" value="1"/>
</dbReference>
<dbReference type="OrthoDB" id="272018at2759"/>
<dbReference type="SUPFAM" id="SSF57414">
    <property type="entry name" value="Hairpin loop containing domain-like"/>
    <property type="match status" value="1"/>
</dbReference>
<dbReference type="Pfam" id="PF00051">
    <property type="entry name" value="Kringle"/>
    <property type="match status" value="1"/>
</dbReference>
<dbReference type="InterPro" id="IPR050759">
    <property type="entry name" value="Serine_protease_kringle"/>
</dbReference>
<feature type="domain" description="Kringle" evidence="6">
    <location>
        <begin position="198"/>
        <end position="270"/>
    </location>
</feature>
<dbReference type="InterPro" id="IPR003609">
    <property type="entry name" value="Pan_app"/>
</dbReference>
<accession>A0A8W8HXM0</accession>
<dbReference type="AlphaFoldDB" id="A0A8W8HXM0"/>
<evidence type="ECO:0000256" key="1">
    <source>
        <dbReference type="ARBA" id="ARBA00022572"/>
    </source>
</evidence>
<feature type="chain" id="PRO_5036495973" description="Plasminogen" evidence="5">
    <location>
        <begin position="19"/>
        <end position="270"/>
    </location>
</feature>
<name>A0A8W8HXM0_MAGGI</name>
<dbReference type="PROSITE" id="PS00021">
    <property type="entry name" value="KRINGLE_1"/>
    <property type="match status" value="1"/>
</dbReference>
<dbReference type="GO" id="GO:0005615">
    <property type="term" value="C:extracellular space"/>
    <property type="evidence" value="ECO:0007669"/>
    <property type="project" value="TreeGrafter"/>
</dbReference>
<keyword evidence="2" id="KW-1015">Disulfide bond</keyword>
<feature type="signal peptide" evidence="5">
    <location>
        <begin position="1"/>
        <end position="18"/>
    </location>
</feature>
<dbReference type="InterPro" id="IPR035976">
    <property type="entry name" value="Sushi/SCR/CCP_sf"/>
</dbReference>
<keyword evidence="1 3" id="KW-0420">Kringle</keyword>
<dbReference type="InterPro" id="IPR000001">
    <property type="entry name" value="Kringle"/>
</dbReference>
<dbReference type="InterPro" id="IPR000436">
    <property type="entry name" value="Sushi_SCR_CCP_dom"/>
</dbReference>
<evidence type="ECO:0000256" key="3">
    <source>
        <dbReference type="PROSITE-ProRule" id="PRU00121"/>
    </source>
</evidence>
<dbReference type="Proteomes" id="UP000005408">
    <property type="component" value="Unassembled WGS sequence"/>
</dbReference>
<keyword evidence="5" id="KW-0732">Signal</keyword>
<dbReference type="PROSITE" id="PS50070">
    <property type="entry name" value="KRINGLE_2"/>
    <property type="match status" value="1"/>
</dbReference>
<keyword evidence="4" id="KW-0768">Sushi</keyword>
<evidence type="ECO:0008006" key="10">
    <source>
        <dbReference type="Google" id="ProtNLM"/>
    </source>
</evidence>
<evidence type="ECO:0000313" key="9">
    <source>
        <dbReference type="Proteomes" id="UP000005408"/>
    </source>
</evidence>
<evidence type="ECO:0000256" key="5">
    <source>
        <dbReference type="SAM" id="SignalP"/>
    </source>
</evidence>